<organism evidence="1 2">
    <name type="scientific">Nocardia aobensis</name>
    <dbReference type="NCBI Taxonomy" id="257277"/>
    <lineage>
        <taxon>Bacteria</taxon>
        <taxon>Bacillati</taxon>
        <taxon>Actinomycetota</taxon>
        <taxon>Actinomycetes</taxon>
        <taxon>Mycobacteriales</taxon>
        <taxon>Nocardiaceae</taxon>
        <taxon>Nocardia</taxon>
    </lineage>
</organism>
<accession>A0ABW6PES6</accession>
<keyword evidence="2" id="KW-1185">Reference proteome</keyword>
<dbReference type="Gene3D" id="1.10.10.10">
    <property type="entry name" value="Winged helix-like DNA-binding domain superfamily/Winged helix DNA-binding domain"/>
    <property type="match status" value="1"/>
</dbReference>
<comment type="caution">
    <text evidence="1">The sequence shown here is derived from an EMBL/GenBank/DDBJ whole genome shotgun (WGS) entry which is preliminary data.</text>
</comment>
<evidence type="ECO:0000313" key="2">
    <source>
        <dbReference type="Proteomes" id="UP001601442"/>
    </source>
</evidence>
<sequence length="404" mass="44971">MDVRDSERHVVTTNRIEEIQAGLLDDLRDGISFTSEQMADTLADMVAAQAEERPRDGELLTRRLGLDGARPETLTLLGARFELSRDRVRQLYTRAAGQLLRRVQATGYPDPAVFAGQYPVGWGDQRLTRTLLIETYVGDCDIAAQDLAYLKLRLAGHSLIDAKRVAGFVYQRIAGWQQRGRWHLDRPRAAEPAAGQLLPLLRRVDWPSGDPDALPELPITTVDADDDARGHMFAEKLGRETTFDTALQARLLRMLDDGEQVDSYTERPVAVDFAVDDVADSYCPTVGARLTDGRVLLIDVVALGQLGLHANRARLAAARAHAHTRGWGWLVFTGSRLGEPDLLRHTVSARSENILRNRIATGAVHWAEFRGLADETGLEPVDLIALVLRHGWRWDRAPFRLSAT</sequence>
<dbReference type="InterPro" id="IPR036388">
    <property type="entry name" value="WH-like_DNA-bd_sf"/>
</dbReference>
<dbReference type="Proteomes" id="UP001601442">
    <property type="component" value="Unassembled WGS sequence"/>
</dbReference>
<reference evidence="1 2" key="1">
    <citation type="submission" date="2024-10" db="EMBL/GenBank/DDBJ databases">
        <title>The Natural Products Discovery Center: Release of the First 8490 Sequenced Strains for Exploring Actinobacteria Biosynthetic Diversity.</title>
        <authorList>
            <person name="Kalkreuter E."/>
            <person name="Kautsar S.A."/>
            <person name="Yang D."/>
            <person name="Bader C.D."/>
            <person name="Teijaro C.N."/>
            <person name="Fluegel L."/>
            <person name="Davis C.M."/>
            <person name="Simpson J.R."/>
            <person name="Lauterbach L."/>
            <person name="Steele A.D."/>
            <person name="Gui C."/>
            <person name="Meng S."/>
            <person name="Li G."/>
            <person name="Viehrig K."/>
            <person name="Ye F."/>
            <person name="Su P."/>
            <person name="Kiefer A.F."/>
            <person name="Nichols A."/>
            <person name="Cepeda A.J."/>
            <person name="Yan W."/>
            <person name="Fan B."/>
            <person name="Jiang Y."/>
            <person name="Adhikari A."/>
            <person name="Zheng C.-J."/>
            <person name="Schuster L."/>
            <person name="Cowan T.M."/>
            <person name="Smanski M.J."/>
            <person name="Chevrette M.G."/>
            <person name="De Carvalho L.P.S."/>
            <person name="Shen B."/>
        </authorList>
    </citation>
    <scope>NUCLEOTIDE SEQUENCE [LARGE SCALE GENOMIC DNA]</scope>
    <source>
        <strain evidence="1 2">NPDC004119</strain>
    </source>
</reference>
<dbReference type="EMBL" id="JBIAMT010000010">
    <property type="protein sequence ID" value="MFF0501632.1"/>
    <property type="molecule type" value="Genomic_DNA"/>
</dbReference>
<dbReference type="RefSeq" id="WP_387401645.1">
    <property type="nucleotide sequence ID" value="NZ_JBIAMT010000010.1"/>
</dbReference>
<evidence type="ECO:0000313" key="1">
    <source>
        <dbReference type="EMBL" id="MFF0501632.1"/>
    </source>
</evidence>
<protein>
    <recommendedName>
        <fullName evidence="3">RNA polymerase sigma-70 region 4 domain-containing protein</fullName>
    </recommendedName>
</protein>
<dbReference type="InterPro" id="IPR013324">
    <property type="entry name" value="RNA_pol_sigma_r3/r4-like"/>
</dbReference>
<evidence type="ECO:0008006" key="3">
    <source>
        <dbReference type="Google" id="ProtNLM"/>
    </source>
</evidence>
<proteinExistence type="predicted"/>
<gene>
    <name evidence="1" type="ORF">ACFYU5_34945</name>
</gene>
<name>A0ABW6PES6_9NOCA</name>
<dbReference type="SUPFAM" id="SSF88659">
    <property type="entry name" value="Sigma3 and sigma4 domains of RNA polymerase sigma factors"/>
    <property type="match status" value="1"/>
</dbReference>